<dbReference type="PANTHER" id="PTHR47708:SF2">
    <property type="entry name" value="SI:CH73-132F6.5"/>
    <property type="match status" value="1"/>
</dbReference>
<keyword evidence="3" id="KW-1185">Reference proteome</keyword>
<organism evidence="2 3">
    <name type="scientific">Paenibacillus albus</name>
    <dbReference type="NCBI Taxonomy" id="2495582"/>
    <lineage>
        <taxon>Bacteria</taxon>
        <taxon>Bacillati</taxon>
        <taxon>Bacillota</taxon>
        <taxon>Bacilli</taxon>
        <taxon>Bacillales</taxon>
        <taxon>Paenibacillaceae</taxon>
        <taxon>Paenibacillus</taxon>
    </lineage>
</organism>
<protein>
    <submittedName>
        <fullName evidence="2">DUF1446 domain-containing protein</fullName>
    </submittedName>
</protein>
<dbReference type="RefSeq" id="WP_126014319.1">
    <property type="nucleotide sequence ID" value="NZ_CP034437.1"/>
</dbReference>
<dbReference type="EMBL" id="CP034437">
    <property type="protein sequence ID" value="AZN39594.1"/>
    <property type="molecule type" value="Genomic_DNA"/>
</dbReference>
<evidence type="ECO:0000313" key="2">
    <source>
        <dbReference type="EMBL" id="AZN39594.1"/>
    </source>
</evidence>
<evidence type="ECO:0000313" key="3">
    <source>
        <dbReference type="Proteomes" id="UP000272528"/>
    </source>
</evidence>
<reference evidence="3" key="1">
    <citation type="submission" date="2018-12" db="EMBL/GenBank/DDBJ databases">
        <title>Genome sequence of Peanibacillus sp.</title>
        <authorList>
            <person name="Subramani G."/>
            <person name="Srinivasan S."/>
            <person name="Kim M.K."/>
        </authorList>
    </citation>
    <scope>NUCLEOTIDE SEQUENCE [LARGE SCALE GENOMIC DNA]</scope>
    <source>
        <strain evidence="3">18JY67-1</strain>
    </source>
</reference>
<sequence length="458" mass="49667">MRTIRIGAGQGFYGDSIIPAIETARNGNVDYLCFDSLAELTLAILQKDRQRDPARGYASDISSTMRELLPLVKAKGLKLITNAGGMNPLGALRETERVAHELGGLQGLKIAVVTGDDVLPKLTSFTAEGVSLAHMEDGRDFAAVQNRISFANAYLGAEPIVEALRQGADIVITGRVSDSALFLAPLIHEFGWHVEQDWELLAQGVLMGHLMECSGQVSGGNFSGDWQSVESLENIGFPIAEVREDGEFVMTKAEGTGGLVSVATVKEQLLYEIHDPSSYMTPDVVLDLTNVQLQDIGPNRVSVTGASGAARPETFKVVMGYADGWLGQAIWGYSWPDAVAKAKEADRIIRKQIEALGLHYEEIRTDYMGLNSLHGSVLAQPPAEELNEVYLRIAVRTNNRDAAAKLGRLVPPLMLSGPPAMGAFLGVMKPRELLGMWSCLVPREIIERSIRVTVTEVV</sequence>
<name>A0A3Q8X3J1_9BACL</name>
<accession>A0A3Q8X3J1</accession>
<dbReference type="InterPro" id="IPR010839">
    <property type="entry name" value="AtuA_N"/>
</dbReference>
<feature type="domain" description="Acyclic terpene utilisation N-terminal" evidence="1">
    <location>
        <begin position="4"/>
        <end position="450"/>
    </location>
</feature>
<dbReference type="AlphaFoldDB" id="A0A3Q8X3J1"/>
<dbReference type="KEGG" id="palb:EJC50_07895"/>
<proteinExistence type="predicted"/>
<gene>
    <name evidence="2" type="ORF">EJC50_07895</name>
</gene>
<evidence type="ECO:0000259" key="1">
    <source>
        <dbReference type="Pfam" id="PF07287"/>
    </source>
</evidence>
<dbReference type="OrthoDB" id="9763456at2"/>
<dbReference type="PANTHER" id="PTHR47708">
    <property type="match status" value="1"/>
</dbReference>
<dbReference type="Pfam" id="PF07287">
    <property type="entry name" value="AtuA"/>
    <property type="match status" value="1"/>
</dbReference>
<dbReference type="Proteomes" id="UP000272528">
    <property type="component" value="Chromosome"/>
</dbReference>